<dbReference type="AlphaFoldDB" id="A0A183CAG3"/>
<name>A0A183CAG3_GLOPA</name>
<keyword evidence="3" id="KW-1185">Reference proteome</keyword>
<evidence type="ECO:0000256" key="1">
    <source>
        <dbReference type="SAM" id="Coils"/>
    </source>
</evidence>
<organism evidence="3 4">
    <name type="scientific">Globodera pallida</name>
    <name type="common">Potato cyst nematode worm</name>
    <name type="synonym">Heterodera pallida</name>
    <dbReference type="NCBI Taxonomy" id="36090"/>
    <lineage>
        <taxon>Eukaryota</taxon>
        <taxon>Metazoa</taxon>
        <taxon>Ecdysozoa</taxon>
        <taxon>Nematoda</taxon>
        <taxon>Chromadorea</taxon>
        <taxon>Rhabditida</taxon>
        <taxon>Tylenchina</taxon>
        <taxon>Tylenchomorpha</taxon>
        <taxon>Tylenchoidea</taxon>
        <taxon>Heteroderidae</taxon>
        <taxon>Heteroderinae</taxon>
        <taxon>Globodera</taxon>
    </lineage>
</organism>
<feature type="compositionally biased region" description="Low complexity" evidence="2">
    <location>
        <begin position="256"/>
        <end position="268"/>
    </location>
</feature>
<accession>A0A183CAG3</accession>
<reference evidence="3" key="2">
    <citation type="submission" date="2014-05" db="EMBL/GenBank/DDBJ databases">
        <title>The genome and life-stage specific transcriptomes of Globodera pallida elucidate key aspects of plant parasitism by a cyst nematode.</title>
        <authorList>
            <person name="Cotton J.A."/>
            <person name="Lilley C.J."/>
            <person name="Jones L.M."/>
            <person name="Kikuchi T."/>
            <person name="Reid A.J."/>
            <person name="Thorpe P."/>
            <person name="Tsai I.J."/>
            <person name="Beasley H."/>
            <person name="Blok V."/>
            <person name="Cock P.J.A."/>
            <person name="Van den Akker S.E."/>
            <person name="Holroyd N."/>
            <person name="Hunt M."/>
            <person name="Mantelin S."/>
            <person name="Naghra H."/>
            <person name="Pain A."/>
            <person name="Palomares-Rius J.E."/>
            <person name="Zarowiecki M."/>
            <person name="Berriman M."/>
            <person name="Jones J.T."/>
            <person name="Urwin P.E."/>
        </authorList>
    </citation>
    <scope>NUCLEOTIDE SEQUENCE [LARGE SCALE GENOMIC DNA]</scope>
    <source>
        <strain evidence="3">Lindley</strain>
    </source>
</reference>
<keyword evidence="1" id="KW-0175">Coiled coil</keyword>
<evidence type="ECO:0000256" key="2">
    <source>
        <dbReference type="SAM" id="MobiDB-lite"/>
    </source>
</evidence>
<protein>
    <submittedName>
        <fullName evidence="4">GOLGA2L5 domain-containing protein</fullName>
    </submittedName>
</protein>
<dbReference type="WBParaSite" id="GPLIN_000986300">
    <property type="protein sequence ID" value="GPLIN_000986300"/>
    <property type="gene ID" value="GPLIN_000986300"/>
</dbReference>
<dbReference type="Proteomes" id="UP000050741">
    <property type="component" value="Unassembled WGS sequence"/>
</dbReference>
<evidence type="ECO:0000313" key="3">
    <source>
        <dbReference type="Proteomes" id="UP000050741"/>
    </source>
</evidence>
<reference evidence="4" key="3">
    <citation type="submission" date="2016-06" db="UniProtKB">
        <authorList>
            <consortium name="WormBaseParasite"/>
        </authorList>
    </citation>
    <scope>IDENTIFICATION</scope>
</reference>
<feature type="coiled-coil region" evidence="1">
    <location>
        <begin position="45"/>
        <end position="192"/>
    </location>
</feature>
<sequence length="284" mass="32582">MATKQDAQKQREYDQRCADMMETIEEQHKEYMAEQTKSYHAVLMEKNMKQQLDDLRDDYTKLEEKAQLGESKKVEELEQKLGTLEADKNALDENNQRLEQEFETMNAQRVQLETELAEMEHKLSSSEADNDMLQLQNQQLANELETLDAQRVQLETELAELEHKLSSSEADNDMLQLQNQQLANELKEQRSVPKYSSTMLQYQNETKQRINDIVVKKGALDQAVLLVNQKHKQQQQLLNAARTTAATQTDPVAVPTTSTAGATAAAAAAEDEDEQRQQLQQRDR</sequence>
<feature type="region of interest" description="Disordered" evidence="2">
    <location>
        <begin position="240"/>
        <end position="284"/>
    </location>
</feature>
<reference evidence="3" key="1">
    <citation type="submission" date="2013-12" db="EMBL/GenBank/DDBJ databases">
        <authorList>
            <person name="Aslett M."/>
        </authorList>
    </citation>
    <scope>NUCLEOTIDE SEQUENCE [LARGE SCALE GENOMIC DNA]</scope>
    <source>
        <strain evidence="3">Lindley</strain>
    </source>
</reference>
<dbReference type="Gene3D" id="1.10.287.1490">
    <property type="match status" value="1"/>
</dbReference>
<feature type="compositionally biased region" description="Polar residues" evidence="2">
    <location>
        <begin position="241"/>
        <end position="250"/>
    </location>
</feature>
<proteinExistence type="predicted"/>
<evidence type="ECO:0000313" key="4">
    <source>
        <dbReference type="WBParaSite" id="GPLIN_000986300"/>
    </source>
</evidence>